<comment type="caution">
    <text evidence="3">The sequence shown here is derived from an EMBL/GenBank/DDBJ whole genome shotgun (WGS) entry which is preliminary data.</text>
</comment>
<reference evidence="3" key="2">
    <citation type="submission" date="2023-06" db="EMBL/GenBank/DDBJ databases">
        <authorList>
            <consortium name="Lawrence Berkeley National Laboratory"/>
            <person name="Haridas S."/>
            <person name="Hensen N."/>
            <person name="Bonometti L."/>
            <person name="Westerberg I."/>
            <person name="Brannstrom I.O."/>
            <person name="Guillou S."/>
            <person name="Cros-Aarteil S."/>
            <person name="Calhoun S."/>
            <person name="Kuo A."/>
            <person name="Mondo S."/>
            <person name="Pangilinan J."/>
            <person name="Riley R."/>
            <person name="Labutti K."/>
            <person name="Andreopoulos B."/>
            <person name="Lipzen A."/>
            <person name="Chen C."/>
            <person name="Yanf M."/>
            <person name="Daum C."/>
            <person name="Ng V."/>
            <person name="Clum A."/>
            <person name="Steindorff A."/>
            <person name="Ohm R."/>
            <person name="Martin F."/>
            <person name="Silar P."/>
            <person name="Natvig D."/>
            <person name="Lalanne C."/>
            <person name="Gautier V."/>
            <person name="Ament-Velasquez S.L."/>
            <person name="Kruys A."/>
            <person name="Hutchinson M.I."/>
            <person name="Powell A.J."/>
            <person name="Barry K."/>
            <person name="Miller A.N."/>
            <person name="Grigoriev I.V."/>
            <person name="Debuchy R."/>
            <person name="Gladieux P."/>
            <person name="Thoren M.H."/>
            <person name="Johannesson H."/>
        </authorList>
    </citation>
    <scope>NUCLEOTIDE SEQUENCE</scope>
    <source>
        <strain evidence="3">CBS 118394</strain>
    </source>
</reference>
<dbReference type="GO" id="GO:0016740">
    <property type="term" value="F:transferase activity"/>
    <property type="evidence" value="ECO:0007669"/>
    <property type="project" value="UniProtKB-KW"/>
</dbReference>
<keyword evidence="4" id="KW-1185">Reference proteome</keyword>
<dbReference type="PANTHER" id="PTHR45681:SF6">
    <property type="entry name" value="POLYKETIDE SYNTHASE 37"/>
    <property type="match status" value="1"/>
</dbReference>
<dbReference type="EMBL" id="JAUEDM010000004">
    <property type="protein sequence ID" value="KAK3318236.1"/>
    <property type="molecule type" value="Genomic_DNA"/>
</dbReference>
<accession>A0AAE0I4E5</accession>
<keyword evidence="1" id="KW-0808">Transferase</keyword>
<name>A0AAE0I4E5_9PEZI</name>
<dbReference type="SUPFAM" id="SSF53335">
    <property type="entry name" value="S-adenosyl-L-methionine-dependent methyltransferases"/>
    <property type="match status" value="1"/>
</dbReference>
<gene>
    <name evidence="3" type="ORF">B0H66DRAFT_477711</name>
</gene>
<evidence type="ECO:0000313" key="3">
    <source>
        <dbReference type="EMBL" id="KAK3318236.1"/>
    </source>
</evidence>
<dbReference type="PANTHER" id="PTHR45681">
    <property type="entry name" value="POLYKETIDE SYNTHASE 44-RELATED"/>
    <property type="match status" value="1"/>
</dbReference>
<dbReference type="InterPro" id="IPR013217">
    <property type="entry name" value="Methyltransf_12"/>
</dbReference>
<dbReference type="CDD" id="cd02440">
    <property type="entry name" value="AdoMet_MTases"/>
    <property type="match status" value="1"/>
</dbReference>
<dbReference type="Pfam" id="PF08242">
    <property type="entry name" value="Methyltransf_12"/>
    <property type="match status" value="1"/>
</dbReference>
<dbReference type="InterPro" id="IPR050444">
    <property type="entry name" value="Polyketide_Synthase"/>
</dbReference>
<dbReference type="Gene3D" id="3.40.50.150">
    <property type="entry name" value="Vaccinia Virus protein VP39"/>
    <property type="match status" value="1"/>
</dbReference>
<protein>
    <submittedName>
        <fullName evidence="3">Polyketide synthase</fullName>
    </submittedName>
</protein>
<evidence type="ECO:0000313" key="4">
    <source>
        <dbReference type="Proteomes" id="UP001283341"/>
    </source>
</evidence>
<dbReference type="Proteomes" id="UP001283341">
    <property type="component" value="Unassembled WGS sequence"/>
</dbReference>
<sequence>MRILEIGAGTGNMTSTILPQMTPSTYRERMYSTYTYTDISADVFNAAKERFKDVQGMKYAVLDICKDPIEQGFEAQSFGLIVASNVLHNTPSLHESLSNVMKLLHPRVRLFLHELSPTTKWSNLVMGRFASWWVGDGDDRSDEPYVTSERWEKELKPAGFVDINAVKTDGQLNNTIVAMPACDKYAVK</sequence>
<dbReference type="AlphaFoldDB" id="A0AAE0I4E5"/>
<evidence type="ECO:0000259" key="2">
    <source>
        <dbReference type="Pfam" id="PF08242"/>
    </source>
</evidence>
<evidence type="ECO:0000256" key="1">
    <source>
        <dbReference type="ARBA" id="ARBA00022679"/>
    </source>
</evidence>
<reference evidence="3" key="1">
    <citation type="journal article" date="2023" name="Mol. Phylogenet. Evol.">
        <title>Genome-scale phylogeny and comparative genomics of the fungal order Sordariales.</title>
        <authorList>
            <person name="Hensen N."/>
            <person name="Bonometti L."/>
            <person name="Westerberg I."/>
            <person name="Brannstrom I.O."/>
            <person name="Guillou S."/>
            <person name="Cros-Aarteil S."/>
            <person name="Calhoun S."/>
            <person name="Haridas S."/>
            <person name="Kuo A."/>
            <person name="Mondo S."/>
            <person name="Pangilinan J."/>
            <person name="Riley R."/>
            <person name="LaButti K."/>
            <person name="Andreopoulos B."/>
            <person name="Lipzen A."/>
            <person name="Chen C."/>
            <person name="Yan M."/>
            <person name="Daum C."/>
            <person name="Ng V."/>
            <person name="Clum A."/>
            <person name="Steindorff A."/>
            <person name="Ohm R.A."/>
            <person name="Martin F."/>
            <person name="Silar P."/>
            <person name="Natvig D.O."/>
            <person name="Lalanne C."/>
            <person name="Gautier V."/>
            <person name="Ament-Velasquez S.L."/>
            <person name="Kruys A."/>
            <person name="Hutchinson M.I."/>
            <person name="Powell A.J."/>
            <person name="Barry K."/>
            <person name="Miller A.N."/>
            <person name="Grigoriev I.V."/>
            <person name="Debuchy R."/>
            <person name="Gladieux P."/>
            <person name="Hiltunen Thoren M."/>
            <person name="Johannesson H."/>
        </authorList>
    </citation>
    <scope>NUCLEOTIDE SEQUENCE</scope>
    <source>
        <strain evidence="3">CBS 118394</strain>
    </source>
</reference>
<dbReference type="InterPro" id="IPR029063">
    <property type="entry name" value="SAM-dependent_MTases_sf"/>
</dbReference>
<organism evidence="3 4">
    <name type="scientific">Apodospora peruviana</name>
    <dbReference type="NCBI Taxonomy" id="516989"/>
    <lineage>
        <taxon>Eukaryota</taxon>
        <taxon>Fungi</taxon>
        <taxon>Dikarya</taxon>
        <taxon>Ascomycota</taxon>
        <taxon>Pezizomycotina</taxon>
        <taxon>Sordariomycetes</taxon>
        <taxon>Sordariomycetidae</taxon>
        <taxon>Sordariales</taxon>
        <taxon>Lasiosphaeriaceae</taxon>
        <taxon>Apodospora</taxon>
    </lineage>
</organism>
<proteinExistence type="predicted"/>
<feature type="domain" description="Methyltransferase type 12" evidence="2">
    <location>
        <begin position="4"/>
        <end position="108"/>
    </location>
</feature>